<name>A0A6N7Q0L5_9BACT</name>
<keyword evidence="2" id="KW-1133">Transmembrane helix</keyword>
<reference evidence="4 5" key="1">
    <citation type="submission" date="2019-10" db="EMBL/GenBank/DDBJ databases">
        <title>A soil myxobacterium in the family Polyangiaceae.</title>
        <authorList>
            <person name="Li Y."/>
            <person name="Wang J."/>
        </authorList>
    </citation>
    <scope>NUCLEOTIDE SEQUENCE [LARGE SCALE GENOMIC DNA]</scope>
    <source>
        <strain evidence="4 5">DSM 14734</strain>
    </source>
</reference>
<dbReference type="PANTHER" id="PTHR35788:SF1">
    <property type="entry name" value="EXPORTED PROTEIN"/>
    <property type="match status" value="1"/>
</dbReference>
<evidence type="ECO:0000256" key="2">
    <source>
        <dbReference type="SAM" id="Phobius"/>
    </source>
</evidence>
<evidence type="ECO:0000313" key="4">
    <source>
        <dbReference type="EMBL" id="MRG97888.1"/>
    </source>
</evidence>
<evidence type="ECO:0000256" key="1">
    <source>
        <dbReference type="SAM" id="MobiDB-lite"/>
    </source>
</evidence>
<comment type="caution">
    <text evidence="4">The sequence shown here is derived from an EMBL/GenBank/DDBJ whole genome shotgun (WGS) entry which is preliminary data.</text>
</comment>
<feature type="region of interest" description="Disordered" evidence="1">
    <location>
        <begin position="1"/>
        <end position="27"/>
    </location>
</feature>
<gene>
    <name evidence="4" type="ORF">GF068_39100</name>
</gene>
<dbReference type="Pfam" id="PF12229">
    <property type="entry name" value="PG_binding_4"/>
    <property type="match status" value="1"/>
</dbReference>
<feature type="region of interest" description="Disordered" evidence="1">
    <location>
        <begin position="476"/>
        <end position="514"/>
    </location>
</feature>
<protein>
    <submittedName>
        <fullName evidence="4">Vancomycin resistance protein</fullName>
    </submittedName>
</protein>
<dbReference type="OrthoDB" id="9813301at2"/>
<keyword evidence="5" id="KW-1185">Reference proteome</keyword>
<dbReference type="AlphaFoldDB" id="A0A6N7Q0L5"/>
<dbReference type="InterPro" id="IPR007391">
    <property type="entry name" value="Vancomycin_resist_VanW"/>
</dbReference>
<keyword evidence="2" id="KW-0472">Membrane</keyword>
<sequence>MRGGIAGSAATSAEKLPKTGGSPLRLRPSSVQKSTLLLVLGISSTVAAGLGLGAYRYGPRSPVVEGLFLGEQRVPDEGSPASWLARRQLDALGWEARFHHDGEVVETSLGAIGVEIDVQASLDRAGEVGHTGSLSRRVKEASLARQGQVFVPLSFWIDEPKARRFLESIAPRFVVAPVDAALDLENKRKIEDVPGRELDIDASLAEMRAAKFEDGVVVRLVTRRVPAKVTALDLANVDVTKVVSSFETSFSLFGSGAGRAVNIRNAASKIDGVVLPPGAMISFNDRVGPRTRENGFTLAPEIQGDELTDGIGGGTCQLSSTLHAAAVYGGLEVVQRKGHSRASSYTKLGLDATVSFPLVDLKLQNPYPFPILIHAYSPEPTKIRVEILGGAPVAKVEYAYGVGQSYDFVRRITVKEHFPPGKRVRRQKGVPGYDVTSTLRISYVDGRVEERRWYSGYRPSPEVFWVAPGYDEANLPPLPERAKGVEGRLEEDEIPTETASFPVSQPAPEPAPAP</sequence>
<dbReference type="PANTHER" id="PTHR35788">
    <property type="entry name" value="EXPORTED PROTEIN-RELATED"/>
    <property type="match status" value="1"/>
</dbReference>
<dbReference type="Pfam" id="PF04294">
    <property type="entry name" value="VanW"/>
    <property type="match status" value="1"/>
</dbReference>
<proteinExistence type="predicted"/>
<feature type="transmembrane region" description="Helical" evidence="2">
    <location>
        <begin position="35"/>
        <end position="55"/>
    </location>
</feature>
<accession>A0A6N7Q0L5</accession>
<dbReference type="InterPro" id="IPR052913">
    <property type="entry name" value="Glycopeptide_resist_protein"/>
</dbReference>
<feature type="compositionally biased region" description="Pro residues" evidence="1">
    <location>
        <begin position="505"/>
        <end position="514"/>
    </location>
</feature>
<evidence type="ECO:0000259" key="3">
    <source>
        <dbReference type="Pfam" id="PF12229"/>
    </source>
</evidence>
<feature type="domain" description="YoaR-like putative peptidoglycan binding" evidence="3">
    <location>
        <begin position="108"/>
        <end position="210"/>
    </location>
</feature>
<organism evidence="4 5">
    <name type="scientific">Polyangium spumosum</name>
    <dbReference type="NCBI Taxonomy" id="889282"/>
    <lineage>
        <taxon>Bacteria</taxon>
        <taxon>Pseudomonadati</taxon>
        <taxon>Myxococcota</taxon>
        <taxon>Polyangia</taxon>
        <taxon>Polyangiales</taxon>
        <taxon>Polyangiaceae</taxon>
        <taxon>Polyangium</taxon>
    </lineage>
</organism>
<evidence type="ECO:0000313" key="5">
    <source>
        <dbReference type="Proteomes" id="UP000440224"/>
    </source>
</evidence>
<keyword evidence="2" id="KW-0812">Transmembrane</keyword>
<dbReference type="Proteomes" id="UP000440224">
    <property type="component" value="Unassembled WGS sequence"/>
</dbReference>
<dbReference type="EMBL" id="WJIE01000022">
    <property type="protein sequence ID" value="MRG97888.1"/>
    <property type="molecule type" value="Genomic_DNA"/>
</dbReference>
<dbReference type="InterPro" id="IPR022029">
    <property type="entry name" value="YoaR-like_PG-bd"/>
</dbReference>